<dbReference type="GO" id="GO:0004029">
    <property type="term" value="F:aldehyde dehydrogenase (NAD+) activity"/>
    <property type="evidence" value="ECO:0007669"/>
    <property type="project" value="TreeGrafter"/>
</dbReference>
<dbReference type="InterPro" id="IPR016040">
    <property type="entry name" value="NAD(P)-bd_dom"/>
</dbReference>
<organism evidence="2 3">
    <name type="scientific">Calditerrivibrio nitroreducens</name>
    <dbReference type="NCBI Taxonomy" id="477976"/>
    <lineage>
        <taxon>Bacteria</taxon>
        <taxon>Pseudomonadati</taxon>
        <taxon>Deferribacterota</taxon>
        <taxon>Deferribacteres</taxon>
        <taxon>Deferribacterales</taxon>
        <taxon>Calditerrivibrionaceae</taxon>
    </lineage>
</organism>
<gene>
    <name evidence="2" type="ORF">C0187_01235</name>
</gene>
<dbReference type="SUPFAM" id="SSF51735">
    <property type="entry name" value="NAD(P)-binding Rossmann-fold domains"/>
    <property type="match status" value="1"/>
</dbReference>
<dbReference type="Pfam" id="PF13460">
    <property type="entry name" value="NAD_binding_10"/>
    <property type="match status" value="1"/>
</dbReference>
<dbReference type="EMBL" id="PNIN01000019">
    <property type="protein sequence ID" value="PMP72719.1"/>
    <property type="molecule type" value="Genomic_DNA"/>
</dbReference>
<dbReference type="Pfam" id="PF11066">
    <property type="entry name" value="DUF2867"/>
    <property type="match status" value="1"/>
</dbReference>
<dbReference type="RefSeq" id="WP_424605189.1">
    <property type="nucleotide sequence ID" value="NZ_JBNAVA010000002.1"/>
</dbReference>
<sequence>MKILLTGVTGFVGRRLAEELFNENIEINLLVRNSNKIEEKFKSRCNVFEGDTFNKDILERALEGVDTAVYLVHMMGSDKNYLEAEKRSAENFIKICEKRSVKRVIYLGGLGNKENLSIHLKSRYITGEILSSSPKVSCIWTRAGVIIGSGSASFEIIRSLVEKLPVMIAPKWVNTLTSPIFINDVIKYLKAVILSDFYKTAQIDIGMPTMTFKDMVLKTAKVLGLKRYILSVPFLTPRLSSYWLILFSPVNFDIARELVMGLKHESIIENSNAKEIFPGVKVTEFEEAVRLSIEEIEKNQVISRWCDSSKSQVCDVPFVPEVSKAIYVDRYFAKIDEEKAGKIFKVCKSVGGENGWFALNFLWWIRGLIDKFAGGYGLNRGKRKGNLRIGDSIDFWKVVDVVDNKRILLEAQMKLPGKAWLEFSILDDDFTITAYYYPKGLSGRIYWYLMLPFHKIIFKLMQKDIIRQANGLS</sequence>
<feature type="domain" description="NAD(P)-binding" evidence="1">
    <location>
        <begin position="7"/>
        <end position="114"/>
    </location>
</feature>
<dbReference type="PANTHER" id="PTHR48079:SF6">
    <property type="entry name" value="NAD(P)-BINDING DOMAIN-CONTAINING PROTEIN-RELATED"/>
    <property type="match status" value="1"/>
</dbReference>
<dbReference type="InterPro" id="IPR021295">
    <property type="entry name" value="DUF2867"/>
</dbReference>
<dbReference type="Proteomes" id="UP000242881">
    <property type="component" value="Unassembled WGS sequence"/>
</dbReference>
<dbReference type="InterPro" id="IPR036291">
    <property type="entry name" value="NAD(P)-bd_dom_sf"/>
</dbReference>
<evidence type="ECO:0000259" key="1">
    <source>
        <dbReference type="Pfam" id="PF13460"/>
    </source>
</evidence>
<dbReference type="PANTHER" id="PTHR48079">
    <property type="entry name" value="PROTEIN YEEZ"/>
    <property type="match status" value="1"/>
</dbReference>
<reference evidence="2 3" key="1">
    <citation type="submission" date="2018-01" db="EMBL/GenBank/DDBJ databases">
        <title>Metagenomic assembled genomes from two thermal pools in the Uzon Caldera, Kamchatka, Russia.</title>
        <authorList>
            <person name="Wilkins L."/>
            <person name="Ettinger C."/>
        </authorList>
    </citation>
    <scope>NUCLEOTIDE SEQUENCE [LARGE SCALE GENOMIC DNA]</scope>
    <source>
        <strain evidence="2">ZAV-05</strain>
    </source>
</reference>
<accession>A0A2J6WR55</accession>
<comment type="caution">
    <text evidence="2">The sequence shown here is derived from an EMBL/GenBank/DDBJ whole genome shotgun (WGS) entry which is preliminary data.</text>
</comment>
<protein>
    <submittedName>
        <fullName evidence="2">DUF2867 domain-containing protein</fullName>
    </submittedName>
</protein>
<name>A0A2J6WR55_9BACT</name>
<evidence type="ECO:0000313" key="2">
    <source>
        <dbReference type="EMBL" id="PMP72719.1"/>
    </source>
</evidence>
<dbReference type="GO" id="GO:0005737">
    <property type="term" value="C:cytoplasm"/>
    <property type="evidence" value="ECO:0007669"/>
    <property type="project" value="TreeGrafter"/>
</dbReference>
<proteinExistence type="predicted"/>
<evidence type="ECO:0000313" key="3">
    <source>
        <dbReference type="Proteomes" id="UP000242881"/>
    </source>
</evidence>
<dbReference type="AlphaFoldDB" id="A0A2J6WR55"/>
<dbReference type="InterPro" id="IPR051783">
    <property type="entry name" value="NAD(P)-dependent_oxidoreduct"/>
</dbReference>
<dbReference type="Gene3D" id="3.40.50.720">
    <property type="entry name" value="NAD(P)-binding Rossmann-like Domain"/>
    <property type="match status" value="1"/>
</dbReference>